<keyword evidence="2" id="KW-0732">Signal</keyword>
<evidence type="ECO:0000313" key="3">
    <source>
        <dbReference type="EMBL" id="MDI3406632.1"/>
    </source>
</evidence>
<keyword evidence="4" id="KW-1185">Reference proteome</keyword>
<evidence type="ECO:0000313" key="4">
    <source>
        <dbReference type="Proteomes" id="UP001223978"/>
    </source>
</evidence>
<gene>
    <name evidence="3" type="ORF">QIS96_22820</name>
</gene>
<dbReference type="RefSeq" id="WP_282544562.1">
    <property type="nucleotide sequence ID" value="NZ_JASCIQ010000025.1"/>
</dbReference>
<dbReference type="PROSITE" id="PS51257">
    <property type="entry name" value="PROKAR_LIPOPROTEIN"/>
    <property type="match status" value="1"/>
</dbReference>
<organism evidence="3 4">
    <name type="scientific">Streptomyces cavernicola</name>
    <dbReference type="NCBI Taxonomy" id="3043613"/>
    <lineage>
        <taxon>Bacteria</taxon>
        <taxon>Bacillati</taxon>
        <taxon>Actinomycetota</taxon>
        <taxon>Actinomycetes</taxon>
        <taxon>Kitasatosporales</taxon>
        <taxon>Streptomycetaceae</taxon>
        <taxon>Streptomyces</taxon>
    </lineage>
</organism>
<accession>A0ABT6SEL4</accession>
<protein>
    <recommendedName>
        <fullName evidence="5">DUF3558 domain-containing protein</fullName>
    </recommendedName>
</protein>
<name>A0ABT6SEL4_9ACTN</name>
<sequence>MRLKSVVCTVVGLSMALTACGGSNLGQGGDKPAEPEQSTSSSATPEADKHVAPAAVVVPLIPDHMPEPLKKPRENEFYGELQGTKGTLQCPPSDKRCEAVVSGAIAEFGTEMFEDGGEYANFEVWEYRTPISAQGGFDAWKEKLDGEAKGFLALPEGRFGEQKSATTSVAGNKMGDRMLLVRQGKYVGVVTTYSRADIKDDGKPGPTALVELGKLLVQRMDQAEREQAPTASARHINLT</sequence>
<evidence type="ECO:0000256" key="2">
    <source>
        <dbReference type="SAM" id="SignalP"/>
    </source>
</evidence>
<proteinExistence type="predicted"/>
<dbReference type="EMBL" id="JASCIQ010000025">
    <property type="protein sequence ID" value="MDI3406632.1"/>
    <property type="molecule type" value="Genomic_DNA"/>
</dbReference>
<dbReference type="Proteomes" id="UP001223978">
    <property type="component" value="Unassembled WGS sequence"/>
</dbReference>
<evidence type="ECO:0000256" key="1">
    <source>
        <dbReference type="SAM" id="MobiDB-lite"/>
    </source>
</evidence>
<evidence type="ECO:0008006" key="5">
    <source>
        <dbReference type="Google" id="ProtNLM"/>
    </source>
</evidence>
<feature type="signal peptide" evidence="2">
    <location>
        <begin position="1"/>
        <end position="19"/>
    </location>
</feature>
<feature type="region of interest" description="Disordered" evidence="1">
    <location>
        <begin position="22"/>
        <end position="49"/>
    </location>
</feature>
<feature type="chain" id="PRO_5045880113" description="DUF3558 domain-containing protein" evidence="2">
    <location>
        <begin position="20"/>
        <end position="239"/>
    </location>
</feature>
<comment type="caution">
    <text evidence="3">The sequence shown here is derived from an EMBL/GenBank/DDBJ whole genome shotgun (WGS) entry which is preliminary data.</text>
</comment>
<reference evidence="3 4" key="1">
    <citation type="submission" date="2023-05" db="EMBL/GenBank/DDBJ databases">
        <title>Draft genome sequence of Streptomyces sp. B-S-A6 isolated from a cave soil in Thailand.</title>
        <authorList>
            <person name="Chamroensaksri N."/>
            <person name="Muangham S."/>
        </authorList>
    </citation>
    <scope>NUCLEOTIDE SEQUENCE [LARGE SCALE GENOMIC DNA]</scope>
    <source>
        <strain evidence="3 4">B-S-A6</strain>
    </source>
</reference>